<dbReference type="NCBIfam" id="TIGR02434">
    <property type="entry name" value="CobF"/>
    <property type="match status" value="1"/>
</dbReference>
<dbReference type="InterPro" id="IPR014777">
    <property type="entry name" value="4pyrrole_Mease_sub1"/>
</dbReference>
<keyword evidence="2" id="KW-0169">Cobalamin biosynthesis</keyword>
<dbReference type="Gene3D" id="3.30.950.10">
    <property type="entry name" value="Methyltransferase, Cobalt-precorrin-4 Transmethylase, Domain 2"/>
    <property type="match status" value="1"/>
</dbReference>
<comment type="caution">
    <text evidence="7">The sequence shown here is derived from an EMBL/GenBank/DDBJ whole genome shotgun (WGS) entry which is preliminary data.</text>
</comment>
<dbReference type="PANTHER" id="PTHR43467:SF1">
    <property type="entry name" value="PRECORRIN-6A SYNTHASE [DEACETYLATING]"/>
    <property type="match status" value="1"/>
</dbReference>
<dbReference type="GO" id="GO:0032259">
    <property type="term" value="P:methylation"/>
    <property type="evidence" value="ECO:0007669"/>
    <property type="project" value="UniProtKB-KW"/>
</dbReference>
<proteinExistence type="predicted"/>
<dbReference type="Pfam" id="PF00590">
    <property type="entry name" value="TP_methylase"/>
    <property type="match status" value="1"/>
</dbReference>
<organism evidence="7 8">
    <name type="scientific">Rhodococcoides trifolii</name>
    <dbReference type="NCBI Taxonomy" id="908250"/>
    <lineage>
        <taxon>Bacteria</taxon>
        <taxon>Bacillati</taxon>
        <taxon>Actinomycetota</taxon>
        <taxon>Actinomycetes</taxon>
        <taxon>Mycobacteriales</taxon>
        <taxon>Nocardiaceae</taxon>
        <taxon>Rhodococcoides</taxon>
    </lineage>
</organism>
<dbReference type="Gene3D" id="3.40.1010.10">
    <property type="entry name" value="Cobalt-precorrin-4 Transmethylase, Domain 1"/>
    <property type="match status" value="1"/>
</dbReference>
<evidence type="ECO:0000256" key="3">
    <source>
        <dbReference type="ARBA" id="ARBA00022603"/>
    </source>
</evidence>
<accession>A0A917LF70</accession>
<dbReference type="GO" id="GO:0043819">
    <property type="term" value="F:precorrin-6A synthase (deacetylating) activity"/>
    <property type="evidence" value="ECO:0007669"/>
    <property type="project" value="InterPro"/>
</dbReference>
<reference evidence="7" key="1">
    <citation type="journal article" date="2014" name="Int. J. Syst. Evol. Microbiol.">
        <title>Complete genome sequence of Corynebacterium casei LMG S-19264T (=DSM 44701T), isolated from a smear-ripened cheese.</title>
        <authorList>
            <consortium name="US DOE Joint Genome Institute (JGI-PGF)"/>
            <person name="Walter F."/>
            <person name="Albersmeier A."/>
            <person name="Kalinowski J."/>
            <person name="Ruckert C."/>
        </authorList>
    </citation>
    <scope>NUCLEOTIDE SEQUENCE</scope>
    <source>
        <strain evidence="7">CCM 7905</strain>
    </source>
</reference>
<keyword evidence="8" id="KW-1185">Reference proteome</keyword>
<evidence type="ECO:0000256" key="4">
    <source>
        <dbReference type="ARBA" id="ARBA00022679"/>
    </source>
</evidence>
<dbReference type="PANTHER" id="PTHR43467">
    <property type="entry name" value="COBALT-PRECORRIN-2 C(20)-METHYLTRANSFERASE"/>
    <property type="match status" value="1"/>
</dbReference>
<evidence type="ECO:0000313" key="7">
    <source>
        <dbReference type="EMBL" id="GGG17893.1"/>
    </source>
</evidence>
<evidence type="ECO:0000256" key="2">
    <source>
        <dbReference type="ARBA" id="ARBA00022573"/>
    </source>
</evidence>
<evidence type="ECO:0000259" key="6">
    <source>
        <dbReference type="Pfam" id="PF00590"/>
    </source>
</evidence>
<evidence type="ECO:0000256" key="1">
    <source>
        <dbReference type="ARBA" id="ARBA00004953"/>
    </source>
</evidence>
<dbReference type="SUPFAM" id="SSF53790">
    <property type="entry name" value="Tetrapyrrole methylase"/>
    <property type="match status" value="1"/>
</dbReference>
<name>A0A917LF70_9NOCA</name>
<evidence type="ECO:0000313" key="8">
    <source>
        <dbReference type="Proteomes" id="UP000654257"/>
    </source>
</evidence>
<protein>
    <submittedName>
        <fullName evidence="7">Precorrin-6A synthase (Deacetylating)</fullName>
    </submittedName>
</protein>
<keyword evidence="3" id="KW-0489">Methyltransferase</keyword>
<dbReference type="EMBL" id="BMCU01000003">
    <property type="protein sequence ID" value="GGG17893.1"/>
    <property type="molecule type" value="Genomic_DNA"/>
</dbReference>
<feature type="domain" description="Tetrapyrrole methylase" evidence="6">
    <location>
        <begin position="4"/>
        <end position="212"/>
    </location>
</feature>
<gene>
    <name evidence="7" type="primary">cobF</name>
    <name evidence="7" type="ORF">GCM10007304_34980</name>
</gene>
<dbReference type="AlphaFoldDB" id="A0A917LF70"/>
<dbReference type="InterPro" id="IPR000878">
    <property type="entry name" value="4pyrrol_Mease"/>
</dbReference>
<dbReference type="InterPro" id="IPR014776">
    <property type="entry name" value="4pyrrole_Mease_sub2"/>
</dbReference>
<evidence type="ECO:0000256" key="5">
    <source>
        <dbReference type="ARBA" id="ARBA00022691"/>
    </source>
</evidence>
<dbReference type="InterPro" id="IPR035996">
    <property type="entry name" value="4pyrrol_Methylase_sf"/>
</dbReference>
<keyword evidence="5" id="KW-0949">S-adenosyl-L-methionine</keyword>
<reference evidence="7" key="2">
    <citation type="submission" date="2020-09" db="EMBL/GenBank/DDBJ databases">
        <authorList>
            <person name="Sun Q."/>
            <person name="Sedlacek I."/>
        </authorList>
    </citation>
    <scope>NUCLEOTIDE SEQUENCE</scope>
    <source>
        <strain evidence="7">CCM 7905</strain>
    </source>
</reference>
<dbReference type="PIRSF" id="PIRSF036525">
    <property type="entry name" value="CobF"/>
    <property type="match status" value="1"/>
</dbReference>
<comment type="pathway">
    <text evidence="1">Cofactor biosynthesis; adenosylcobalamin biosynthesis.</text>
</comment>
<dbReference type="CDD" id="cd11643">
    <property type="entry name" value="Precorrin-6A-synthase"/>
    <property type="match status" value="1"/>
</dbReference>
<dbReference type="GO" id="GO:0009236">
    <property type="term" value="P:cobalamin biosynthetic process"/>
    <property type="evidence" value="ECO:0007669"/>
    <property type="project" value="UniProtKB-KW"/>
</dbReference>
<dbReference type="Proteomes" id="UP000654257">
    <property type="component" value="Unassembled WGS sequence"/>
</dbReference>
<sequence>MRVLHLIGIGAGDRDQVTVQAVKAMNTVDVFFVIDKGNPKQGLVDVRTEILAEHVTREHRVVEIEDPPRDRTPADYGNAVDDWHARRAARISDAIAAEPEDAVGAILVWGDPSLYDSTIRVIERILALGRVGFDYDVIPGVTSVSALAAQHRIVLNRVGEAVHVTTGRNLRDHGLPEGVDAAVVMLDSDCSFTALPEWDIWWGANLGTADAREVAGRVADVVDEIERVRAEVKSRAGWVMDTYLVRRSRLS</sequence>
<keyword evidence="4" id="KW-0808">Transferase</keyword>
<dbReference type="RefSeq" id="WP_188546083.1">
    <property type="nucleotide sequence ID" value="NZ_BMCU01000003.1"/>
</dbReference>
<dbReference type="InterPro" id="IPR012797">
    <property type="entry name" value="CobF"/>
</dbReference>